<proteinExistence type="inferred from homology"/>
<dbReference type="RefSeq" id="XP_038777913.1">
    <property type="nucleotide sequence ID" value="XM_038921985.1"/>
</dbReference>
<dbReference type="InterPro" id="IPR018200">
    <property type="entry name" value="USP_CS"/>
</dbReference>
<evidence type="ECO:0000256" key="2">
    <source>
        <dbReference type="ARBA" id="ARBA00004123"/>
    </source>
</evidence>
<dbReference type="SUPFAM" id="SSF54001">
    <property type="entry name" value="Cysteine proteinases"/>
    <property type="match status" value="1"/>
</dbReference>
<dbReference type="EMBL" id="CP064812">
    <property type="protein sequence ID" value="QPG74348.1"/>
    <property type="molecule type" value="Genomic_DNA"/>
</dbReference>
<feature type="region of interest" description="Disordered" evidence="10">
    <location>
        <begin position="676"/>
        <end position="695"/>
    </location>
</feature>
<evidence type="ECO:0000313" key="12">
    <source>
        <dbReference type="EMBL" id="QPG74348.1"/>
    </source>
</evidence>
<evidence type="ECO:0000313" key="13">
    <source>
        <dbReference type="Proteomes" id="UP000662931"/>
    </source>
</evidence>
<dbReference type="CDD" id="cd02257">
    <property type="entry name" value="Peptidase_C19"/>
    <property type="match status" value="1"/>
</dbReference>
<comment type="subcellular location">
    <subcellularLocation>
        <location evidence="2">Nucleus</location>
    </subcellularLocation>
</comment>
<keyword evidence="9" id="KW-0539">Nucleus</keyword>
<feature type="domain" description="USP" evidence="11">
    <location>
        <begin position="408"/>
        <end position="825"/>
    </location>
</feature>
<dbReference type="InterPro" id="IPR028889">
    <property type="entry name" value="USP"/>
</dbReference>
<comment type="similarity">
    <text evidence="3">Belongs to the peptidase C19 family.</text>
</comment>
<dbReference type="GO" id="GO:0016579">
    <property type="term" value="P:protein deubiquitination"/>
    <property type="evidence" value="ECO:0007669"/>
    <property type="project" value="InterPro"/>
</dbReference>
<keyword evidence="13" id="KW-1185">Reference proteome</keyword>
<feature type="region of interest" description="Disordered" evidence="10">
    <location>
        <begin position="647"/>
        <end position="670"/>
    </location>
</feature>
<dbReference type="Proteomes" id="UP000662931">
    <property type="component" value="Chromosome 1"/>
</dbReference>
<keyword evidence="7" id="KW-0378">Hydrolase</keyword>
<dbReference type="GO" id="GO:0005829">
    <property type="term" value="C:cytosol"/>
    <property type="evidence" value="ECO:0007669"/>
    <property type="project" value="TreeGrafter"/>
</dbReference>
<evidence type="ECO:0000256" key="8">
    <source>
        <dbReference type="ARBA" id="ARBA00022807"/>
    </source>
</evidence>
<evidence type="ECO:0000256" key="4">
    <source>
        <dbReference type="ARBA" id="ARBA00012759"/>
    </source>
</evidence>
<dbReference type="EC" id="3.4.19.12" evidence="4"/>
<comment type="catalytic activity">
    <reaction evidence="1">
        <text>Thiol-dependent hydrolysis of ester, thioester, amide, peptide and isopeptide bonds formed by the C-terminal Gly of ubiquitin (a 76-residue protein attached to proteins as an intracellular targeting signal).</text>
        <dbReference type="EC" id="3.4.19.12"/>
    </reaction>
</comment>
<evidence type="ECO:0000259" key="11">
    <source>
        <dbReference type="PROSITE" id="PS50235"/>
    </source>
</evidence>
<dbReference type="GO" id="GO:0005634">
    <property type="term" value="C:nucleus"/>
    <property type="evidence" value="ECO:0007669"/>
    <property type="project" value="UniProtKB-SubCell"/>
</dbReference>
<dbReference type="PANTHER" id="PTHR24006">
    <property type="entry name" value="UBIQUITIN CARBOXYL-TERMINAL HYDROLASE"/>
    <property type="match status" value="1"/>
</dbReference>
<evidence type="ECO:0000256" key="7">
    <source>
        <dbReference type="ARBA" id="ARBA00022801"/>
    </source>
</evidence>
<dbReference type="GO" id="GO:0004843">
    <property type="term" value="F:cysteine-type deubiquitinase activity"/>
    <property type="evidence" value="ECO:0007669"/>
    <property type="project" value="UniProtKB-EC"/>
</dbReference>
<keyword evidence="6" id="KW-0833">Ubl conjugation pathway</keyword>
<evidence type="ECO:0000256" key="5">
    <source>
        <dbReference type="ARBA" id="ARBA00022670"/>
    </source>
</evidence>
<name>A0A875S050_EENNA</name>
<organism evidence="12 13">
    <name type="scientific">Eeniella nana</name>
    <name type="common">Yeast</name>
    <name type="synonym">Brettanomyces nanus</name>
    <dbReference type="NCBI Taxonomy" id="13502"/>
    <lineage>
        <taxon>Eukaryota</taxon>
        <taxon>Fungi</taxon>
        <taxon>Dikarya</taxon>
        <taxon>Ascomycota</taxon>
        <taxon>Saccharomycotina</taxon>
        <taxon>Pichiomycetes</taxon>
        <taxon>Pichiales</taxon>
        <taxon>Pichiaceae</taxon>
        <taxon>Brettanomyces</taxon>
    </lineage>
</organism>
<dbReference type="OrthoDB" id="292964at2759"/>
<evidence type="ECO:0000256" key="1">
    <source>
        <dbReference type="ARBA" id="ARBA00000707"/>
    </source>
</evidence>
<dbReference type="AlphaFoldDB" id="A0A875S050"/>
<dbReference type="Pfam" id="PF00443">
    <property type="entry name" value="UCH"/>
    <property type="match status" value="1"/>
</dbReference>
<evidence type="ECO:0000256" key="6">
    <source>
        <dbReference type="ARBA" id="ARBA00022786"/>
    </source>
</evidence>
<dbReference type="Gene3D" id="3.40.250.10">
    <property type="entry name" value="Rhodanese-like domain"/>
    <property type="match status" value="1"/>
</dbReference>
<accession>A0A875S050</accession>
<keyword evidence="5" id="KW-0645">Protease</keyword>
<dbReference type="GeneID" id="62195076"/>
<evidence type="ECO:0000256" key="9">
    <source>
        <dbReference type="ARBA" id="ARBA00023242"/>
    </source>
</evidence>
<evidence type="ECO:0000256" key="3">
    <source>
        <dbReference type="ARBA" id="ARBA00009085"/>
    </source>
</evidence>
<dbReference type="InterPro" id="IPR036873">
    <property type="entry name" value="Rhodanese-like_dom_sf"/>
</dbReference>
<dbReference type="InterPro" id="IPR001394">
    <property type="entry name" value="Peptidase_C19_UCH"/>
</dbReference>
<dbReference type="InterPro" id="IPR050164">
    <property type="entry name" value="Peptidase_C19"/>
</dbReference>
<reference evidence="12" key="1">
    <citation type="submission" date="2020-10" db="EMBL/GenBank/DDBJ databases">
        <authorList>
            <person name="Roach M.J.R."/>
        </authorList>
    </citation>
    <scope>NUCLEOTIDE SEQUENCE</scope>
    <source>
        <strain evidence="12">CBS 1945</strain>
    </source>
</reference>
<gene>
    <name evidence="12" type="ORF">FOA43_001675</name>
</gene>
<dbReference type="KEGG" id="bnn:FOA43_001675"/>
<dbReference type="Gene3D" id="3.90.70.10">
    <property type="entry name" value="Cysteine proteinases"/>
    <property type="match status" value="2"/>
</dbReference>
<dbReference type="PROSITE" id="PS00972">
    <property type="entry name" value="USP_1"/>
    <property type="match status" value="1"/>
</dbReference>
<dbReference type="SUPFAM" id="SSF52821">
    <property type="entry name" value="Rhodanese/Cell cycle control phosphatase"/>
    <property type="match status" value="1"/>
</dbReference>
<keyword evidence="8" id="KW-0788">Thiol protease</keyword>
<protein>
    <recommendedName>
        <fullName evidence="4">ubiquitinyl hydrolase 1</fullName>
        <ecNumber evidence="4">3.4.19.12</ecNumber>
    </recommendedName>
</protein>
<dbReference type="PANTHER" id="PTHR24006:SF722">
    <property type="entry name" value="UBIQUITIN CARBOXYL-TERMINAL HYDROLASE 48"/>
    <property type="match status" value="1"/>
</dbReference>
<sequence>MDLRIDDQARIRHRSNLVTTISAVTVRSIALQQFDLVEAKQADLVRQRDDKLLAKEASNSLHSLSQEKIDSDLVLAWIDISLNYVNILKFLSDNHYFDSGKQREILVELYCYNYIVLHYVFPNLKMCHEDLLMVENLSQLSQQFIITPSYKQDLQVLVKICDELIDPRKLKSTPSDYYPTEDDTSSIPTGEVTCITVDEISKLLEDELILIDLREFKEFIRSVTTPGFTLSIVNVDPKLVMRSLNFGQVLDGMRTGNIDSFRKMTGMRTYAYVIYYSGNRQATNLERKFDSLLKAYLLNFSTQVFWLQGGYSSLESMRGKENISNTFDRKLSYSDTFDEYTKQASLTVPAPAPLEMPPIPQGLQQQRQQQQQQRVFNQSPQVPHPSTLIPVGSVGYTGSMGPPIVPLVGLYNYGSTCYVNSMLQCLFTTSYFRNLFMNKDKFMTILRNEKNSLSLSFHQLFVDFFQANGYYVVKPGRFLRQCSNLKPNFNIPYEQQDTSQFLYFLMGRLHDELKIEDTPRNREVFSTRDNETDPFSMYSTRNEYRKWHDSMMKNEGVSPINGLFQIQQETCLKCGRCGYKSFNYDYSSMMHLNLNGKEYHLNDLIMKNLTVEEISERLGNAWNCPACEKMAKKLKFLESRCMDNMEMESDNSNDSESSSGRKRNFLKLNRKENPKNRQSGYLEATRNPESLDGREKEEYSKLKSVLSKPSIAFRSTAFIKLPKVLIIYLAKFDLYQNKLNNINLKFPKTLKFKLYRNGEGVNYQYKLISWIDHLGNSITSGHYTAVISRENRWFYCDDENIRGVNYDSVNEIGDPDAYVLFYGLR</sequence>
<dbReference type="InterPro" id="IPR038765">
    <property type="entry name" value="Papain-like_cys_pep_sf"/>
</dbReference>
<evidence type="ECO:0000256" key="10">
    <source>
        <dbReference type="SAM" id="MobiDB-lite"/>
    </source>
</evidence>
<dbReference type="GO" id="GO:0006508">
    <property type="term" value="P:proteolysis"/>
    <property type="evidence" value="ECO:0007669"/>
    <property type="project" value="UniProtKB-KW"/>
</dbReference>
<dbReference type="PROSITE" id="PS50235">
    <property type="entry name" value="USP_3"/>
    <property type="match status" value="1"/>
</dbReference>